<dbReference type="Proteomes" id="UP001186944">
    <property type="component" value="Unassembled WGS sequence"/>
</dbReference>
<evidence type="ECO:0000256" key="2">
    <source>
        <dbReference type="ARBA" id="ARBA00022448"/>
    </source>
</evidence>
<feature type="compositionally biased region" description="Basic and acidic residues" evidence="7">
    <location>
        <begin position="646"/>
        <end position="663"/>
    </location>
</feature>
<name>A0AA88YPY3_PINIB</name>
<evidence type="ECO:0000313" key="8">
    <source>
        <dbReference type="EMBL" id="KAK3104165.1"/>
    </source>
</evidence>
<dbReference type="InterPro" id="IPR050746">
    <property type="entry name" value="DAACS"/>
</dbReference>
<feature type="compositionally biased region" description="Basic residues" evidence="7">
    <location>
        <begin position="556"/>
        <end position="645"/>
    </location>
</feature>
<reference evidence="8" key="1">
    <citation type="submission" date="2019-08" db="EMBL/GenBank/DDBJ databases">
        <title>The improved chromosome-level genome for the pearl oyster Pinctada fucata martensii using PacBio sequencing and Hi-C.</title>
        <authorList>
            <person name="Zheng Z."/>
        </authorList>
    </citation>
    <scope>NUCLEOTIDE SEQUENCE</scope>
    <source>
        <strain evidence="8">ZZ-2019</strain>
        <tissue evidence="8">Adductor muscle</tissue>
    </source>
</reference>
<feature type="compositionally biased region" description="Basic and acidic residues" evidence="7">
    <location>
        <begin position="482"/>
        <end position="507"/>
    </location>
</feature>
<feature type="transmembrane region" description="Helical" evidence="6">
    <location>
        <begin position="12"/>
        <end position="32"/>
    </location>
</feature>
<dbReference type="PRINTS" id="PR00173">
    <property type="entry name" value="EDTRNSPORT"/>
</dbReference>
<dbReference type="InterPro" id="IPR036458">
    <property type="entry name" value="Na:dicarbo_symporter_sf"/>
</dbReference>
<keyword evidence="9" id="KW-1185">Reference proteome</keyword>
<evidence type="ECO:0000256" key="6">
    <source>
        <dbReference type="RuleBase" id="RU361216"/>
    </source>
</evidence>
<comment type="caution">
    <text evidence="8">The sequence shown here is derived from an EMBL/GenBank/DDBJ whole genome shotgun (WGS) entry which is preliminary data.</text>
</comment>
<gene>
    <name evidence="8" type="ORF">FSP39_024977</name>
</gene>
<dbReference type="Gene3D" id="1.10.3860.10">
    <property type="entry name" value="Sodium:dicarboxylate symporter"/>
    <property type="match status" value="1"/>
</dbReference>
<comment type="similarity">
    <text evidence="6">Belongs to the dicarboxylate/amino acid:cation symporter (DAACS) (TC 2.A.23) family.</text>
</comment>
<feature type="transmembrane region" description="Helical" evidence="6">
    <location>
        <begin position="398"/>
        <end position="423"/>
    </location>
</feature>
<evidence type="ECO:0000256" key="1">
    <source>
        <dbReference type="ARBA" id="ARBA00004141"/>
    </source>
</evidence>
<organism evidence="8 9">
    <name type="scientific">Pinctada imbricata</name>
    <name type="common">Atlantic pearl-oyster</name>
    <name type="synonym">Pinctada martensii</name>
    <dbReference type="NCBI Taxonomy" id="66713"/>
    <lineage>
        <taxon>Eukaryota</taxon>
        <taxon>Metazoa</taxon>
        <taxon>Spiralia</taxon>
        <taxon>Lophotrochozoa</taxon>
        <taxon>Mollusca</taxon>
        <taxon>Bivalvia</taxon>
        <taxon>Autobranchia</taxon>
        <taxon>Pteriomorphia</taxon>
        <taxon>Pterioida</taxon>
        <taxon>Pterioidea</taxon>
        <taxon>Pteriidae</taxon>
        <taxon>Pinctada</taxon>
    </lineage>
</organism>
<dbReference type="SUPFAM" id="SSF118215">
    <property type="entry name" value="Proton glutamate symport protein"/>
    <property type="match status" value="1"/>
</dbReference>
<keyword evidence="4 6" id="KW-1133">Transmembrane helix</keyword>
<dbReference type="Pfam" id="PF00375">
    <property type="entry name" value="SDF"/>
    <property type="match status" value="1"/>
</dbReference>
<feature type="compositionally biased region" description="Basic residues" evidence="7">
    <location>
        <begin position="676"/>
        <end position="687"/>
    </location>
</feature>
<feature type="transmembrane region" description="Helical" evidence="6">
    <location>
        <begin position="52"/>
        <end position="72"/>
    </location>
</feature>
<feature type="transmembrane region" description="Helical" evidence="6">
    <location>
        <begin position="375"/>
        <end position="392"/>
    </location>
</feature>
<dbReference type="InterPro" id="IPR001991">
    <property type="entry name" value="Na-dicarboxylate_symporter"/>
</dbReference>
<proteinExistence type="inferred from homology"/>
<feature type="transmembrane region" description="Helical" evidence="6">
    <location>
        <begin position="84"/>
        <end position="110"/>
    </location>
</feature>
<evidence type="ECO:0000256" key="7">
    <source>
        <dbReference type="SAM" id="MobiDB-lite"/>
    </source>
</evidence>
<dbReference type="GO" id="GO:0015175">
    <property type="term" value="F:neutral L-amino acid transmembrane transporter activity"/>
    <property type="evidence" value="ECO:0007669"/>
    <property type="project" value="TreeGrafter"/>
</dbReference>
<dbReference type="AlphaFoldDB" id="A0AA88YPY3"/>
<evidence type="ECO:0000256" key="5">
    <source>
        <dbReference type="ARBA" id="ARBA00023136"/>
    </source>
</evidence>
<feature type="region of interest" description="Disordered" evidence="7">
    <location>
        <begin position="466"/>
        <end position="719"/>
    </location>
</feature>
<feature type="transmembrane region" description="Helical" evidence="6">
    <location>
        <begin position="190"/>
        <end position="208"/>
    </location>
</feature>
<keyword evidence="3 6" id="KW-0812">Transmembrane</keyword>
<keyword evidence="6" id="KW-0769">Symport</keyword>
<keyword evidence="5 6" id="KW-0472">Membrane</keyword>
<feature type="transmembrane region" description="Helical" evidence="6">
    <location>
        <begin position="229"/>
        <end position="254"/>
    </location>
</feature>
<evidence type="ECO:0000256" key="4">
    <source>
        <dbReference type="ARBA" id="ARBA00022989"/>
    </source>
</evidence>
<dbReference type="PANTHER" id="PTHR11958:SF99">
    <property type="entry name" value="SODIUM-DEPENDENT EXCITATORY AMINO ACID TRANSPORTER GLT-6-RELATED"/>
    <property type="match status" value="1"/>
</dbReference>
<dbReference type="EMBL" id="VSWD01000005">
    <property type="protein sequence ID" value="KAK3104165.1"/>
    <property type="molecule type" value="Genomic_DNA"/>
</dbReference>
<dbReference type="GO" id="GO:0005313">
    <property type="term" value="F:L-glutamate transmembrane transporter activity"/>
    <property type="evidence" value="ECO:0007669"/>
    <property type="project" value="TreeGrafter"/>
</dbReference>
<feature type="transmembrane region" description="Helical" evidence="6">
    <location>
        <begin position="266"/>
        <end position="292"/>
    </location>
</feature>
<feature type="transmembrane region" description="Helical" evidence="6">
    <location>
        <begin position="341"/>
        <end position="368"/>
    </location>
</feature>
<evidence type="ECO:0000256" key="3">
    <source>
        <dbReference type="ARBA" id="ARBA00022692"/>
    </source>
</evidence>
<dbReference type="GO" id="GO:0015501">
    <property type="term" value="F:glutamate:sodium symporter activity"/>
    <property type="evidence" value="ECO:0007669"/>
    <property type="project" value="TreeGrafter"/>
</dbReference>
<sequence>MASRKCLKRLRSNALIICTFVGVGLGFGLGFGIREVDPNADTLIWLGTPGDIYMRLLKMTILPLVVSSIIVGTSSLDPKSSGRLGGLAIMLIVITNALGSLLAILLFFIFRPGIIMYLSYILKIVQGGSSCMRRHVFLFHHLALNLFPDNVVTACFQKVQTRYTTSEIIQERNRTNITILEYNRYQGTSGGVNIIGLIIICSIFGIAASRTPEEIRKPFVDLFNSMSEITITVLHWIVWITPLGVASLIAASIAGVDDVKDIFERVGMFIFAYTLGIVIHQVILVPLVYFIAVRKNPFKYIASCARPWMTAFAPPSTAIAMPEMMNTLERKNDIDRRITRFSVPFGAALMRLGSCLFICLSALFLMVLEGKQITAIRVLLAGVLTTVGSLAIPSVPSASIITVLVVMSLFNVQSLNIGLLMALEWYSDRLRTTSNTMTVMLSSVLLQRLCKFDDETDTGNQVDKVDKRTYEKPTEQSSLTRAESETIKRQNIEHEYKQKHKRETEHKYKQKHKRETEHKYKQKHKRETEHKYKQKHKRETEHKYKQKHKRETEHKYKQKHKRQTEHKYKQKHKRQTEHKYKQKHKRQTEHKYKQKHKRQTEHKYKQKHKRQTEHKYKQKHKRQTEHKYKQKHKRQTEHKYKQKHKRETEHEYKQKHKRETEHKYKQKHKRETEHKCKQKQKHKQKHKRETEHKYKQKHKRQTEHKYKQKHKRETEHKYK</sequence>
<evidence type="ECO:0000313" key="9">
    <source>
        <dbReference type="Proteomes" id="UP001186944"/>
    </source>
</evidence>
<accession>A0AA88YPY3</accession>
<dbReference type="GO" id="GO:0005886">
    <property type="term" value="C:plasma membrane"/>
    <property type="evidence" value="ECO:0007669"/>
    <property type="project" value="TreeGrafter"/>
</dbReference>
<dbReference type="PANTHER" id="PTHR11958">
    <property type="entry name" value="SODIUM/DICARBOXYLATE SYMPORTER-RELATED"/>
    <property type="match status" value="1"/>
</dbReference>
<feature type="compositionally biased region" description="Basic residues" evidence="7">
    <location>
        <begin position="694"/>
        <end position="711"/>
    </location>
</feature>
<comment type="subcellular location">
    <subcellularLocation>
        <location evidence="1 6">Membrane</location>
        <topology evidence="1 6">Multi-pass membrane protein</topology>
    </subcellularLocation>
</comment>
<protein>
    <recommendedName>
        <fullName evidence="6">Amino acid transporter</fullName>
    </recommendedName>
</protein>
<keyword evidence="2 6" id="KW-0813">Transport</keyword>